<name>A0A0S4KVN7_9BACT</name>
<dbReference type="InterPro" id="IPR007197">
    <property type="entry name" value="rSAM"/>
</dbReference>
<keyword evidence="5" id="KW-0411">Iron-sulfur</keyword>
<evidence type="ECO:0000256" key="4">
    <source>
        <dbReference type="ARBA" id="ARBA00023004"/>
    </source>
</evidence>
<keyword evidence="8" id="KW-1185">Reference proteome</keyword>
<dbReference type="GO" id="GO:0046872">
    <property type="term" value="F:metal ion binding"/>
    <property type="evidence" value="ECO:0007669"/>
    <property type="project" value="UniProtKB-KW"/>
</dbReference>
<dbReference type="EMBL" id="LN885086">
    <property type="protein sequence ID" value="CUQ67230.1"/>
    <property type="molecule type" value="Genomic_DNA"/>
</dbReference>
<evidence type="ECO:0000259" key="6">
    <source>
        <dbReference type="Pfam" id="PF04055"/>
    </source>
</evidence>
<keyword evidence="3" id="KW-0479">Metal-binding</keyword>
<organism evidence="7 8">
    <name type="scientific">Candidatus Nitrospira inopinata</name>
    <dbReference type="NCBI Taxonomy" id="1715989"/>
    <lineage>
        <taxon>Bacteria</taxon>
        <taxon>Pseudomonadati</taxon>
        <taxon>Nitrospirota</taxon>
        <taxon>Nitrospiria</taxon>
        <taxon>Nitrospirales</taxon>
        <taxon>Nitrospiraceae</taxon>
        <taxon>Nitrospira</taxon>
    </lineage>
</organism>
<dbReference type="AlphaFoldDB" id="A0A0S4KVN7"/>
<dbReference type="SUPFAM" id="SSF102114">
    <property type="entry name" value="Radical SAM enzymes"/>
    <property type="match status" value="1"/>
</dbReference>
<evidence type="ECO:0000256" key="1">
    <source>
        <dbReference type="ARBA" id="ARBA00001966"/>
    </source>
</evidence>
<comment type="cofactor">
    <cofactor evidence="1">
        <name>[4Fe-4S] cluster</name>
        <dbReference type="ChEBI" id="CHEBI:49883"/>
    </cofactor>
</comment>
<dbReference type="CDD" id="cd01335">
    <property type="entry name" value="Radical_SAM"/>
    <property type="match status" value="1"/>
</dbReference>
<dbReference type="SFLD" id="SFLDS00029">
    <property type="entry name" value="Radical_SAM"/>
    <property type="match status" value="1"/>
</dbReference>
<dbReference type="Pfam" id="PF04055">
    <property type="entry name" value="Radical_SAM"/>
    <property type="match status" value="1"/>
</dbReference>
<dbReference type="Gene3D" id="3.20.20.70">
    <property type="entry name" value="Aldolase class I"/>
    <property type="match status" value="1"/>
</dbReference>
<keyword evidence="2" id="KW-0949">S-adenosyl-L-methionine</keyword>
<accession>A0A0S4KVN7</accession>
<dbReference type="GO" id="GO:0051536">
    <property type="term" value="F:iron-sulfur cluster binding"/>
    <property type="evidence" value="ECO:0007669"/>
    <property type="project" value="UniProtKB-KW"/>
</dbReference>
<keyword evidence="4" id="KW-0408">Iron</keyword>
<proteinExistence type="predicted"/>
<evidence type="ECO:0000313" key="7">
    <source>
        <dbReference type="EMBL" id="CUQ67230.1"/>
    </source>
</evidence>
<evidence type="ECO:0000313" key="8">
    <source>
        <dbReference type="Proteomes" id="UP000066284"/>
    </source>
</evidence>
<dbReference type="STRING" id="1715989.NITINOP_2258"/>
<evidence type="ECO:0000256" key="5">
    <source>
        <dbReference type="ARBA" id="ARBA00023014"/>
    </source>
</evidence>
<gene>
    <name evidence="7" type="ORF">NITINOP_2258</name>
</gene>
<protein>
    <recommendedName>
        <fullName evidence="6">Radical SAM core domain-containing protein</fullName>
    </recommendedName>
</protein>
<dbReference type="InterPro" id="IPR058240">
    <property type="entry name" value="rSAM_sf"/>
</dbReference>
<dbReference type="KEGG" id="nio:NITINOP_2258"/>
<evidence type="ECO:0000256" key="2">
    <source>
        <dbReference type="ARBA" id="ARBA00022691"/>
    </source>
</evidence>
<dbReference type="OrthoDB" id="1854625at2"/>
<feature type="domain" description="Radical SAM core" evidence="6">
    <location>
        <begin position="190"/>
        <end position="289"/>
    </location>
</feature>
<dbReference type="InterPro" id="IPR013785">
    <property type="entry name" value="Aldolase_TIM"/>
</dbReference>
<dbReference type="RefSeq" id="WP_062485409.1">
    <property type="nucleotide sequence ID" value="NZ_LN885086.1"/>
</dbReference>
<dbReference type="GO" id="GO:0003824">
    <property type="term" value="F:catalytic activity"/>
    <property type="evidence" value="ECO:0007669"/>
    <property type="project" value="InterPro"/>
</dbReference>
<evidence type="ECO:0000256" key="3">
    <source>
        <dbReference type="ARBA" id="ARBA00022723"/>
    </source>
</evidence>
<dbReference type="Proteomes" id="UP000066284">
    <property type="component" value="Chromosome 1"/>
</dbReference>
<reference evidence="8" key="1">
    <citation type="submission" date="2015-09" db="EMBL/GenBank/DDBJ databases">
        <authorList>
            <person name="Daims H."/>
        </authorList>
    </citation>
    <scope>NUCLEOTIDE SEQUENCE [LARGE SCALE GENOMIC DNA]</scope>
</reference>
<sequence>MNACALLVRDRKPLVPSVFERAIDRRQRIILYGAGKIGQRVAAALRWFGHSPAFFWDRCADLLGSERNGIEVLLPDLSTMSLEERADCLVVVTIFSENVAERIRQELLCAGYPNVLSDKTTIGGLLEAECVSRLQAGRFEFQLMRCHICPVVSDVRSRCEIFERHVRDCFVRGVEAQFVPEVVVPSMGVLISNKCTMTCEGCNHLRDHYAPDDHRDLAPDQVIEDLRKLLSAVDLVNKLVLVGGEALLHPRVEEIINQLLRLPKVGILQIITNGTVVPKSRRVFELLASPRVIVEISDYGDHVPEPLRPNVSRFIEHLENHRIQYRRIRTLQWFDFGGFEDRGYTVEEIRRVYRTCCFLSHDLFDGRLYKCSRSAYGTVIGKVPNYPGDYVDIRSLDRQSLRMRLIEFLSLEYVEACRHCNGASAALTMEAGRQIVVVKRGHLRRDGSGLEAAAGV</sequence>